<dbReference type="SMART" id="SM00974">
    <property type="entry name" value="T5orf172"/>
    <property type="match status" value="1"/>
</dbReference>
<comment type="caution">
    <text evidence="2">The sequence shown here is derived from an EMBL/GenBank/DDBJ whole genome shotgun (WGS) entry which is preliminary data.</text>
</comment>
<name>A0ABQ4T5R4_METOR</name>
<dbReference type="EMBL" id="BPQV01000003">
    <property type="protein sequence ID" value="GJE26255.1"/>
    <property type="molecule type" value="Genomic_DNA"/>
</dbReference>
<gene>
    <name evidence="2" type="ORF">LKMONMHP_1104</name>
</gene>
<dbReference type="RefSeq" id="WP_238310223.1">
    <property type="nucleotide sequence ID" value="NZ_BPQV01000003.1"/>
</dbReference>
<organism evidence="2 3">
    <name type="scientific">Methylobacterium organophilum</name>
    <dbReference type="NCBI Taxonomy" id="410"/>
    <lineage>
        <taxon>Bacteria</taxon>
        <taxon>Pseudomonadati</taxon>
        <taxon>Pseudomonadota</taxon>
        <taxon>Alphaproteobacteria</taxon>
        <taxon>Hyphomicrobiales</taxon>
        <taxon>Methylobacteriaceae</taxon>
        <taxon>Methylobacterium</taxon>
    </lineage>
</organism>
<evidence type="ECO:0000313" key="2">
    <source>
        <dbReference type="EMBL" id="GJE26255.1"/>
    </source>
</evidence>
<feature type="domain" description="Bacteriophage T5 Orf172 DNA-binding" evidence="1">
    <location>
        <begin position="9"/>
        <end position="80"/>
    </location>
</feature>
<dbReference type="Pfam" id="PF13455">
    <property type="entry name" value="MUG113"/>
    <property type="match status" value="1"/>
</dbReference>
<reference evidence="2" key="1">
    <citation type="journal article" date="2021" name="Front. Microbiol.">
        <title>Comprehensive Comparative Genomics and Phenotyping of Methylobacterium Species.</title>
        <authorList>
            <person name="Alessa O."/>
            <person name="Ogura Y."/>
            <person name="Fujitani Y."/>
            <person name="Takami H."/>
            <person name="Hayashi T."/>
            <person name="Sahin N."/>
            <person name="Tani A."/>
        </authorList>
    </citation>
    <scope>NUCLEOTIDE SEQUENCE</scope>
    <source>
        <strain evidence="2">NBRC 15689</strain>
    </source>
</reference>
<protein>
    <recommendedName>
        <fullName evidence="1">Bacteriophage T5 Orf172 DNA-binding domain-containing protein</fullName>
    </recommendedName>
</protein>
<accession>A0ABQ4T5R4</accession>
<proteinExistence type="predicted"/>
<reference evidence="2" key="2">
    <citation type="submission" date="2021-08" db="EMBL/GenBank/DDBJ databases">
        <authorList>
            <person name="Tani A."/>
            <person name="Ola A."/>
            <person name="Ogura Y."/>
            <person name="Katsura K."/>
            <person name="Hayashi T."/>
        </authorList>
    </citation>
    <scope>NUCLEOTIDE SEQUENCE</scope>
    <source>
        <strain evidence="2">NBRC 15689</strain>
    </source>
</reference>
<dbReference type="Proteomes" id="UP001055156">
    <property type="component" value="Unassembled WGS sequence"/>
</dbReference>
<sequence length="211" mass="23336">MGARIYFVADGCGSIKIGISTDVAQRLAGLGVANPACLHLLGDIEGDRSQERQVHNALADYRVSGEWFRDCEVVRFLIAEVLAHGLETCGFAPKAREADGHFTVDEARQLADIIIRASGVRVTDPGETFGVPNTLLWRMRYRPGRRIFADEWHLLAEGASRAAAHAAEAAQRDLDLTQSMVRRRAEAFVRAALPLETHRDLPLWRAAEPRP</sequence>
<dbReference type="InterPro" id="IPR018306">
    <property type="entry name" value="Phage_T5_Orf172_DNA-bd"/>
</dbReference>
<evidence type="ECO:0000259" key="1">
    <source>
        <dbReference type="SMART" id="SM00974"/>
    </source>
</evidence>
<evidence type="ECO:0000313" key="3">
    <source>
        <dbReference type="Proteomes" id="UP001055156"/>
    </source>
</evidence>
<keyword evidence="3" id="KW-1185">Reference proteome</keyword>